<dbReference type="InterPro" id="IPR050469">
    <property type="entry name" value="Diguanylate_Cyclase"/>
</dbReference>
<dbReference type="AlphaFoldDB" id="A0A839V1U9"/>
<comment type="catalytic activity">
    <reaction evidence="3">
        <text>2 GTP = 3',3'-c-di-GMP + 2 diphosphate</text>
        <dbReference type="Rhea" id="RHEA:24898"/>
        <dbReference type="ChEBI" id="CHEBI:33019"/>
        <dbReference type="ChEBI" id="CHEBI:37565"/>
        <dbReference type="ChEBI" id="CHEBI:58805"/>
        <dbReference type="EC" id="2.7.7.65"/>
    </reaction>
</comment>
<gene>
    <name evidence="6" type="ORF">FHR94_000907</name>
</gene>
<dbReference type="Pfam" id="PF08448">
    <property type="entry name" value="PAS_4"/>
    <property type="match status" value="1"/>
</dbReference>
<dbReference type="SUPFAM" id="SSF55073">
    <property type="entry name" value="Nucleotide cyclase"/>
    <property type="match status" value="1"/>
</dbReference>
<dbReference type="NCBIfam" id="TIGR00254">
    <property type="entry name" value="GGDEF"/>
    <property type="match status" value="1"/>
</dbReference>
<keyword evidence="7" id="KW-1185">Reference proteome</keyword>
<dbReference type="GO" id="GO:0052621">
    <property type="term" value="F:diguanylate cyclase activity"/>
    <property type="evidence" value="ECO:0007669"/>
    <property type="project" value="UniProtKB-EC"/>
</dbReference>
<reference evidence="6 7" key="1">
    <citation type="submission" date="2020-08" db="EMBL/GenBank/DDBJ databases">
        <title>Genomic Encyclopedia of Type Strains, Phase III (KMG-III): the genomes of soil and plant-associated and newly described type strains.</title>
        <authorList>
            <person name="Whitman W."/>
        </authorList>
    </citation>
    <scope>NUCLEOTIDE SEQUENCE [LARGE SCALE GENOMIC DNA]</scope>
    <source>
        <strain evidence="6 7">CECT 7282</strain>
    </source>
</reference>
<dbReference type="InterPro" id="IPR013656">
    <property type="entry name" value="PAS_4"/>
</dbReference>
<dbReference type="PANTHER" id="PTHR45138">
    <property type="entry name" value="REGULATORY COMPONENTS OF SENSORY TRANSDUCTION SYSTEM"/>
    <property type="match status" value="1"/>
</dbReference>
<evidence type="ECO:0000256" key="1">
    <source>
        <dbReference type="ARBA" id="ARBA00001946"/>
    </source>
</evidence>
<dbReference type="InterPro" id="IPR000014">
    <property type="entry name" value="PAS"/>
</dbReference>
<dbReference type="InterPro" id="IPR013655">
    <property type="entry name" value="PAS_fold_3"/>
</dbReference>
<dbReference type="InterPro" id="IPR035965">
    <property type="entry name" value="PAS-like_dom_sf"/>
</dbReference>
<dbReference type="Gene3D" id="3.30.450.20">
    <property type="entry name" value="PAS domain"/>
    <property type="match status" value="2"/>
</dbReference>
<dbReference type="InterPro" id="IPR043128">
    <property type="entry name" value="Rev_trsase/Diguanyl_cyclase"/>
</dbReference>
<name>A0A839V1U9_9GAMM</name>
<evidence type="ECO:0000259" key="5">
    <source>
        <dbReference type="PROSITE" id="PS50887"/>
    </source>
</evidence>
<comment type="caution">
    <text evidence="6">The sequence shown here is derived from an EMBL/GenBank/DDBJ whole genome shotgun (WGS) entry which is preliminary data.</text>
</comment>
<dbReference type="InterPro" id="IPR000160">
    <property type="entry name" value="GGDEF_dom"/>
</dbReference>
<dbReference type="PROSITE" id="PS50112">
    <property type="entry name" value="PAS"/>
    <property type="match status" value="2"/>
</dbReference>
<comment type="cofactor">
    <cofactor evidence="1">
        <name>Mg(2+)</name>
        <dbReference type="ChEBI" id="CHEBI:18420"/>
    </cofactor>
</comment>
<feature type="domain" description="GGDEF" evidence="5">
    <location>
        <begin position="300"/>
        <end position="432"/>
    </location>
</feature>
<dbReference type="FunFam" id="3.30.70.270:FF:000001">
    <property type="entry name" value="Diguanylate cyclase domain protein"/>
    <property type="match status" value="1"/>
</dbReference>
<dbReference type="Pfam" id="PF00990">
    <property type="entry name" value="GGDEF"/>
    <property type="match status" value="1"/>
</dbReference>
<evidence type="ECO:0000256" key="3">
    <source>
        <dbReference type="ARBA" id="ARBA00034247"/>
    </source>
</evidence>
<feature type="domain" description="PAS" evidence="4">
    <location>
        <begin position="139"/>
        <end position="216"/>
    </location>
</feature>
<protein>
    <recommendedName>
        <fullName evidence="2">diguanylate cyclase</fullName>
        <ecNumber evidence="2">2.7.7.65</ecNumber>
    </recommendedName>
</protein>
<dbReference type="PANTHER" id="PTHR45138:SF9">
    <property type="entry name" value="DIGUANYLATE CYCLASE DGCM-RELATED"/>
    <property type="match status" value="1"/>
</dbReference>
<evidence type="ECO:0000313" key="7">
    <source>
        <dbReference type="Proteomes" id="UP000547614"/>
    </source>
</evidence>
<accession>A0A839V1U9</accession>
<dbReference type="SMART" id="SM00267">
    <property type="entry name" value="GGDEF"/>
    <property type="match status" value="1"/>
</dbReference>
<dbReference type="NCBIfam" id="TIGR00229">
    <property type="entry name" value="sensory_box"/>
    <property type="match status" value="1"/>
</dbReference>
<dbReference type="EC" id="2.7.7.65" evidence="2"/>
<dbReference type="Proteomes" id="UP000547614">
    <property type="component" value="Unassembled WGS sequence"/>
</dbReference>
<proteinExistence type="predicted"/>
<dbReference type="CDD" id="cd01949">
    <property type="entry name" value="GGDEF"/>
    <property type="match status" value="1"/>
</dbReference>
<dbReference type="SUPFAM" id="SSF55785">
    <property type="entry name" value="PYP-like sensor domain (PAS domain)"/>
    <property type="match status" value="2"/>
</dbReference>
<evidence type="ECO:0000256" key="2">
    <source>
        <dbReference type="ARBA" id="ARBA00012528"/>
    </source>
</evidence>
<dbReference type="RefSeq" id="WP_183324421.1">
    <property type="nucleotide sequence ID" value="NZ_JACHXP010000003.1"/>
</dbReference>
<organism evidence="6 7">
    <name type="scientific">Halomonas cerina</name>
    <dbReference type="NCBI Taxonomy" id="447424"/>
    <lineage>
        <taxon>Bacteria</taxon>
        <taxon>Pseudomonadati</taxon>
        <taxon>Pseudomonadota</taxon>
        <taxon>Gammaproteobacteria</taxon>
        <taxon>Oceanospirillales</taxon>
        <taxon>Halomonadaceae</taxon>
        <taxon>Halomonas</taxon>
    </lineage>
</organism>
<dbReference type="EMBL" id="JACHXP010000003">
    <property type="protein sequence ID" value="MBB3189683.1"/>
    <property type="molecule type" value="Genomic_DNA"/>
</dbReference>
<evidence type="ECO:0000313" key="6">
    <source>
        <dbReference type="EMBL" id="MBB3189683.1"/>
    </source>
</evidence>
<dbReference type="CDD" id="cd00130">
    <property type="entry name" value="PAS"/>
    <property type="match status" value="2"/>
</dbReference>
<dbReference type="Gene3D" id="3.30.70.270">
    <property type="match status" value="1"/>
</dbReference>
<dbReference type="PROSITE" id="PS50887">
    <property type="entry name" value="GGDEF"/>
    <property type="match status" value="1"/>
</dbReference>
<feature type="domain" description="PAS" evidence="4">
    <location>
        <begin position="13"/>
        <end position="65"/>
    </location>
</feature>
<dbReference type="InterPro" id="IPR029787">
    <property type="entry name" value="Nucleotide_cyclase"/>
</dbReference>
<sequence>MWRNRRRARTSDEDSLADRLLAHFPGTVMVVDAHGVILRVGPGVERHTGHPAEQLLGKRFTLLDIDPLRGDLARALRHCVVGGREWQGVLLCRRADGNLTYQDTLIQPLPHGPGDTLQLLVTQHDVTELRRTAQHDHALLERLQRNVARLPGVVFELRREAQGDLDFLFISEGLTAVCGLSPQAVMDSSARLLDLVHIDDREVLITSLIQSAVSLSSWRLEFRLDVAGNTRWIEGRALPRRQRDGNTLWDGMLIDVSRRKQDEQRVQQLVSTDMLTGLLNRRAFFDHGEAICAHAERQGRSVPVAMLDIDHFKALNDTHGHAAGDLALQTFAATCRDCLRPYDLLARIGGEEFVIMLVDSSAEEAWRILERLRASVAATELAVDCTTLRFTVSIGLTFLAPGASLEASLARADLALYQAKHEGRNRIVGPHDIHAPDSSEVSA</sequence>
<evidence type="ECO:0000259" key="4">
    <source>
        <dbReference type="PROSITE" id="PS50112"/>
    </source>
</evidence>
<dbReference type="SMART" id="SM00091">
    <property type="entry name" value="PAS"/>
    <property type="match status" value="2"/>
</dbReference>
<dbReference type="Pfam" id="PF08447">
    <property type="entry name" value="PAS_3"/>
    <property type="match status" value="1"/>
</dbReference>